<comment type="similarity">
    <text evidence="3">Belongs to the RimP family.</text>
</comment>
<dbReference type="InterPro" id="IPR028989">
    <property type="entry name" value="RimP_N"/>
</dbReference>
<dbReference type="GO" id="GO:0000028">
    <property type="term" value="P:ribosomal small subunit assembly"/>
    <property type="evidence" value="ECO:0007669"/>
    <property type="project" value="TreeGrafter"/>
</dbReference>
<dbReference type="CDD" id="cd01734">
    <property type="entry name" value="YlxS_C"/>
    <property type="match status" value="1"/>
</dbReference>
<keyword evidence="2 3" id="KW-0690">Ribosome biogenesis</keyword>
<accession>A0A936K688</accession>
<dbReference type="Pfam" id="PF17384">
    <property type="entry name" value="DUF150_C"/>
    <property type="match status" value="1"/>
</dbReference>
<dbReference type="EMBL" id="JADKCH010000019">
    <property type="protein sequence ID" value="MBK8573483.1"/>
    <property type="molecule type" value="Genomic_DNA"/>
</dbReference>
<comment type="caution">
    <text evidence="7">The sequence shown here is derived from an EMBL/GenBank/DDBJ whole genome shotgun (WGS) entry which is preliminary data.</text>
</comment>
<reference evidence="7 8" key="1">
    <citation type="submission" date="2020-10" db="EMBL/GenBank/DDBJ databases">
        <title>Connecting structure to function with the recovery of over 1000 high-quality activated sludge metagenome-assembled genomes encoding full-length rRNA genes using long-read sequencing.</title>
        <authorList>
            <person name="Singleton C.M."/>
            <person name="Petriglieri F."/>
            <person name="Kristensen J.M."/>
            <person name="Kirkegaard R.H."/>
            <person name="Michaelsen T.Y."/>
            <person name="Andersen M.H."/>
            <person name="Karst S.M."/>
            <person name="Dueholm M.S."/>
            <person name="Nielsen P.H."/>
            <person name="Albertsen M."/>
        </authorList>
    </citation>
    <scope>NUCLEOTIDE SEQUENCE [LARGE SCALE GENOMIC DNA]</scope>
    <source>
        <strain evidence="7">OdNE_18-Q3-R46-58_MAXAC.008</strain>
    </source>
</reference>
<proteinExistence type="inferred from homology"/>
<name>A0A936K688_9BACT</name>
<dbReference type="SUPFAM" id="SSF75420">
    <property type="entry name" value="YhbC-like, N-terminal domain"/>
    <property type="match status" value="1"/>
</dbReference>
<evidence type="ECO:0000259" key="5">
    <source>
        <dbReference type="Pfam" id="PF02576"/>
    </source>
</evidence>
<dbReference type="InterPro" id="IPR036847">
    <property type="entry name" value="RimP_C_sf"/>
</dbReference>
<dbReference type="HAMAP" id="MF_01077">
    <property type="entry name" value="RimP"/>
    <property type="match status" value="1"/>
</dbReference>
<dbReference type="PANTHER" id="PTHR33867">
    <property type="entry name" value="RIBOSOME MATURATION FACTOR RIMP"/>
    <property type="match status" value="1"/>
</dbReference>
<feature type="compositionally biased region" description="Acidic residues" evidence="4">
    <location>
        <begin position="174"/>
        <end position="189"/>
    </location>
</feature>
<dbReference type="Gene3D" id="3.30.300.70">
    <property type="entry name" value="RimP-like superfamily, N-terminal"/>
    <property type="match status" value="1"/>
</dbReference>
<dbReference type="GO" id="GO:0006412">
    <property type="term" value="P:translation"/>
    <property type="evidence" value="ECO:0007669"/>
    <property type="project" value="TreeGrafter"/>
</dbReference>
<organism evidence="7 8">
    <name type="scientific">Candidatus Geothrix odensensis</name>
    <dbReference type="NCBI Taxonomy" id="2954440"/>
    <lineage>
        <taxon>Bacteria</taxon>
        <taxon>Pseudomonadati</taxon>
        <taxon>Acidobacteriota</taxon>
        <taxon>Holophagae</taxon>
        <taxon>Holophagales</taxon>
        <taxon>Holophagaceae</taxon>
        <taxon>Geothrix</taxon>
    </lineage>
</organism>
<dbReference type="InterPro" id="IPR028998">
    <property type="entry name" value="RimP_C"/>
</dbReference>
<dbReference type="InterPro" id="IPR035956">
    <property type="entry name" value="RimP_N_sf"/>
</dbReference>
<feature type="region of interest" description="Disordered" evidence="4">
    <location>
        <begin position="155"/>
        <end position="189"/>
    </location>
</feature>
<gene>
    <name evidence="3" type="primary">rimP</name>
    <name evidence="7" type="ORF">IPN91_12795</name>
</gene>
<dbReference type="GO" id="GO:0005829">
    <property type="term" value="C:cytosol"/>
    <property type="evidence" value="ECO:0007669"/>
    <property type="project" value="TreeGrafter"/>
</dbReference>
<comment type="function">
    <text evidence="3">Required for maturation of 30S ribosomal subunits.</text>
</comment>
<comment type="subcellular location">
    <subcellularLocation>
        <location evidence="3">Cytoplasm</location>
    </subcellularLocation>
</comment>
<dbReference type="SUPFAM" id="SSF74942">
    <property type="entry name" value="YhbC-like, C-terminal domain"/>
    <property type="match status" value="1"/>
</dbReference>
<sequence length="189" mass="21227">MDLKKVQPPLERQLALLGYELVHLETVREGKDELLRLYIDHLDAETSHRKVTLDDCTTAHEGLLLWMDVEFPDLREKLGVEVSSPGMERPLVKADHFRRFAGRLCRVQTAAPINGQKRFKGWIGPVADGSITLEEDGVLKTVPIEAIQKARLAPFDEDKTPRPKHLVGRLTEMPDADGVETSAAEEEEA</sequence>
<keyword evidence="1 3" id="KW-0963">Cytoplasm</keyword>
<evidence type="ECO:0000256" key="2">
    <source>
        <dbReference type="ARBA" id="ARBA00022517"/>
    </source>
</evidence>
<protein>
    <recommendedName>
        <fullName evidence="3">Ribosome maturation factor RimP</fullName>
    </recommendedName>
</protein>
<dbReference type="AlphaFoldDB" id="A0A936K688"/>
<feature type="domain" description="Ribosome maturation factor RimP N-terminal" evidence="5">
    <location>
        <begin position="14"/>
        <end position="88"/>
    </location>
</feature>
<dbReference type="InterPro" id="IPR003728">
    <property type="entry name" value="Ribosome_maturation_RimP"/>
</dbReference>
<dbReference type="Gene3D" id="2.30.30.180">
    <property type="entry name" value="Ribosome maturation factor RimP, C-terminal domain"/>
    <property type="match status" value="1"/>
</dbReference>
<evidence type="ECO:0000313" key="8">
    <source>
        <dbReference type="Proteomes" id="UP000709959"/>
    </source>
</evidence>
<dbReference type="Proteomes" id="UP000709959">
    <property type="component" value="Unassembled WGS sequence"/>
</dbReference>
<feature type="domain" description="Ribosome maturation factor RimP C-terminal" evidence="6">
    <location>
        <begin position="91"/>
        <end position="154"/>
    </location>
</feature>
<evidence type="ECO:0000256" key="3">
    <source>
        <dbReference type="HAMAP-Rule" id="MF_01077"/>
    </source>
</evidence>
<evidence type="ECO:0000256" key="4">
    <source>
        <dbReference type="SAM" id="MobiDB-lite"/>
    </source>
</evidence>
<dbReference type="PANTHER" id="PTHR33867:SF1">
    <property type="entry name" value="RIBOSOME MATURATION FACTOR RIMP"/>
    <property type="match status" value="1"/>
</dbReference>
<evidence type="ECO:0000259" key="6">
    <source>
        <dbReference type="Pfam" id="PF17384"/>
    </source>
</evidence>
<dbReference type="Pfam" id="PF02576">
    <property type="entry name" value="RimP_N"/>
    <property type="match status" value="1"/>
</dbReference>
<evidence type="ECO:0000313" key="7">
    <source>
        <dbReference type="EMBL" id="MBK8573483.1"/>
    </source>
</evidence>
<evidence type="ECO:0000256" key="1">
    <source>
        <dbReference type="ARBA" id="ARBA00022490"/>
    </source>
</evidence>